<accession>E2AX63</accession>
<dbReference type="PANTHER" id="PTHR24408">
    <property type="entry name" value="ZINC FINGER PROTEIN"/>
    <property type="match status" value="1"/>
</dbReference>
<organism evidence="9">
    <name type="scientific">Camponotus floridanus</name>
    <name type="common">Florida carpenter ant</name>
    <dbReference type="NCBI Taxonomy" id="104421"/>
    <lineage>
        <taxon>Eukaryota</taxon>
        <taxon>Metazoa</taxon>
        <taxon>Ecdysozoa</taxon>
        <taxon>Arthropoda</taxon>
        <taxon>Hexapoda</taxon>
        <taxon>Insecta</taxon>
        <taxon>Pterygota</taxon>
        <taxon>Neoptera</taxon>
        <taxon>Endopterygota</taxon>
        <taxon>Hymenoptera</taxon>
        <taxon>Apocrita</taxon>
        <taxon>Aculeata</taxon>
        <taxon>Formicoidea</taxon>
        <taxon>Formicidae</taxon>
        <taxon>Formicinae</taxon>
        <taxon>Camponotus</taxon>
    </lineage>
</organism>
<dbReference type="PROSITE" id="PS00028">
    <property type="entry name" value="ZINC_FINGER_C2H2_1"/>
    <property type="match status" value="7"/>
</dbReference>
<gene>
    <name evidence="8" type="ORF">EAG_01698</name>
</gene>
<dbReference type="PANTHER" id="PTHR24408:SF58">
    <property type="entry name" value="TRANSCRIPTION FACTOR (TFIIIA), PUTATIVE (AFU_ORTHOLOGUE AFUA_1G05150)-RELATED"/>
    <property type="match status" value="1"/>
</dbReference>
<dbReference type="InterPro" id="IPR036236">
    <property type="entry name" value="Znf_C2H2_sf"/>
</dbReference>
<evidence type="ECO:0000313" key="9">
    <source>
        <dbReference type="Proteomes" id="UP000000311"/>
    </source>
</evidence>
<proteinExistence type="predicted"/>
<dbReference type="STRING" id="104421.E2AX63"/>
<feature type="domain" description="C2H2-type" evidence="7">
    <location>
        <begin position="215"/>
        <end position="245"/>
    </location>
</feature>
<dbReference type="EMBL" id="GL443520">
    <property type="protein sequence ID" value="EFN61946.1"/>
    <property type="molecule type" value="Genomic_DNA"/>
</dbReference>
<keyword evidence="9" id="KW-1185">Reference proteome</keyword>
<dbReference type="GO" id="GO:0000981">
    <property type="term" value="F:DNA-binding transcription factor activity, RNA polymerase II-specific"/>
    <property type="evidence" value="ECO:0007669"/>
    <property type="project" value="TreeGrafter"/>
</dbReference>
<dbReference type="AlphaFoldDB" id="E2AX63"/>
<name>E2AX63_CAMFO</name>
<evidence type="ECO:0000313" key="8">
    <source>
        <dbReference type="EMBL" id="EFN61946.1"/>
    </source>
</evidence>
<feature type="region of interest" description="Disordered" evidence="6">
    <location>
        <begin position="266"/>
        <end position="294"/>
    </location>
</feature>
<dbReference type="OMA" id="CPYDNCH"/>
<evidence type="ECO:0000259" key="7">
    <source>
        <dbReference type="PROSITE" id="PS50157"/>
    </source>
</evidence>
<keyword evidence="1" id="KW-0479">Metal-binding</keyword>
<feature type="domain" description="C2H2-type" evidence="7">
    <location>
        <begin position="186"/>
        <end position="213"/>
    </location>
</feature>
<feature type="domain" description="C2H2-type" evidence="7">
    <location>
        <begin position="100"/>
        <end position="127"/>
    </location>
</feature>
<sequence>MGYTADQDNDSIASDLQNKHDICIENEQDKKKYKCTYAECHAVFLRPSRLQRHIRSHTGERPYKCDHPECTKSYTNSSHLKRHLETHNAVKKTYNKDKKMDCKECGENFNKKNQLAEHQTIHFGPMTYKCDKCVKNFTNVNKFKRHRKEHEKDPKRYLCPVSECSEVFDKWLLLCAHRRAKHVTNYKCNNCDKVFLSKFRLRMHSKIHSENRLVVSCPYDNCHKTYLFKSNLEQHIRIKHLGEKFYCDVCSIGLTSKQKLIEHIQRHEPKKEKKKSNKIERKKRKDAGIPKKSV</sequence>
<dbReference type="Proteomes" id="UP000000311">
    <property type="component" value="Unassembled WGS sequence"/>
</dbReference>
<reference evidence="8 9" key="1">
    <citation type="journal article" date="2010" name="Science">
        <title>Genomic comparison of the ants Camponotus floridanus and Harpegnathos saltator.</title>
        <authorList>
            <person name="Bonasio R."/>
            <person name="Zhang G."/>
            <person name="Ye C."/>
            <person name="Mutti N.S."/>
            <person name="Fang X."/>
            <person name="Qin N."/>
            <person name="Donahue G."/>
            <person name="Yang P."/>
            <person name="Li Q."/>
            <person name="Li C."/>
            <person name="Zhang P."/>
            <person name="Huang Z."/>
            <person name="Berger S.L."/>
            <person name="Reinberg D."/>
            <person name="Wang J."/>
            <person name="Liebig J."/>
        </authorList>
    </citation>
    <scope>NUCLEOTIDE SEQUENCE [LARGE SCALE GENOMIC DNA]</scope>
    <source>
        <strain evidence="9">C129</strain>
    </source>
</reference>
<keyword evidence="3 5" id="KW-0863">Zinc-finger</keyword>
<dbReference type="SMART" id="SM00355">
    <property type="entry name" value="ZnF_C2H2"/>
    <property type="match status" value="8"/>
</dbReference>
<dbReference type="SUPFAM" id="SSF57667">
    <property type="entry name" value="beta-beta-alpha zinc fingers"/>
    <property type="match status" value="4"/>
</dbReference>
<feature type="domain" description="C2H2-type" evidence="7">
    <location>
        <begin position="245"/>
        <end position="272"/>
    </location>
</feature>
<feature type="non-terminal residue" evidence="8">
    <location>
        <position position="294"/>
    </location>
</feature>
<feature type="domain" description="C2H2-type" evidence="7">
    <location>
        <begin position="128"/>
        <end position="155"/>
    </location>
</feature>
<evidence type="ECO:0000256" key="3">
    <source>
        <dbReference type="ARBA" id="ARBA00022771"/>
    </source>
</evidence>
<evidence type="ECO:0000256" key="6">
    <source>
        <dbReference type="SAM" id="MobiDB-lite"/>
    </source>
</evidence>
<evidence type="ECO:0000256" key="1">
    <source>
        <dbReference type="ARBA" id="ARBA00022723"/>
    </source>
</evidence>
<dbReference type="FunFam" id="3.30.160.60:FF:000125">
    <property type="entry name" value="Putative zinc finger protein 143"/>
    <property type="match status" value="1"/>
</dbReference>
<evidence type="ECO:0000256" key="4">
    <source>
        <dbReference type="ARBA" id="ARBA00022833"/>
    </source>
</evidence>
<feature type="domain" description="C2H2-type" evidence="7">
    <location>
        <begin position="63"/>
        <end position="92"/>
    </location>
</feature>
<evidence type="ECO:0000256" key="5">
    <source>
        <dbReference type="PROSITE-ProRule" id="PRU00042"/>
    </source>
</evidence>
<keyword evidence="4" id="KW-0862">Zinc</keyword>
<dbReference type="InParanoid" id="E2AX63"/>
<feature type="domain" description="C2H2-type" evidence="7">
    <location>
        <begin position="33"/>
        <end position="62"/>
    </location>
</feature>
<feature type="domain" description="C2H2-type" evidence="7">
    <location>
        <begin position="157"/>
        <end position="187"/>
    </location>
</feature>
<dbReference type="GO" id="GO:0043565">
    <property type="term" value="F:sequence-specific DNA binding"/>
    <property type="evidence" value="ECO:0007669"/>
    <property type="project" value="TreeGrafter"/>
</dbReference>
<dbReference type="GO" id="GO:0005634">
    <property type="term" value="C:nucleus"/>
    <property type="evidence" value="ECO:0007669"/>
    <property type="project" value="TreeGrafter"/>
</dbReference>
<keyword evidence="2" id="KW-0677">Repeat</keyword>
<feature type="compositionally biased region" description="Basic residues" evidence="6">
    <location>
        <begin position="272"/>
        <end position="285"/>
    </location>
</feature>
<dbReference type="GO" id="GO:0008270">
    <property type="term" value="F:zinc ion binding"/>
    <property type="evidence" value="ECO:0007669"/>
    <property type="project" value="UniProtKB-KW"/>
</dbReference>
<dbReference type="PROSITE" id="PS50157">
    <property type="entry name" value="ZINC_FINGER_C2H2_2"/>
    <property type="match status" value="8"/>
</dbReference>
<dbReference type="Gene3D" id="3.30.160.60">
    <property type="entry name" value="Classic Zinc Finger"/>
    <property type="match status" value="5"/>
</dbReference>
<dbReference type="InterPro" id="IPR013087">
    <property type="entry name" value="Znf_C2H2_type"/>
</dbReference>
<dbReference type="Pfam" id="PF00096">
    <property type="entry name" value="zf-C2H2"/>
    <property type="match status" value="3"/>
</dbReference>
<protein>
    <submittedName>
        <fullName evidence="8">Zinc finger protein 436</fullName>
    </submittedName>
</protein>
<evidence type="ECO:0000256" key="2">
    <source>
        <dbReference type="ARBA" id="ARBA00022737"/>
    </source>
</evidence>
<dbReference type="OrthoDB" id="2687452at2759"/>